<dbReference type="GO" id="GO:0009636">
    <property type="term" value="P:response to toxic substance"/>
    <property type="evidence" value="ECO:0007669"/>
    <property type="project" value="TreeGrafter"/>
</dbReference>
<dbReference type="PANTHER" id="PTHR10363:SF2">
    <property type="entry name" value="BLEOMYCIN HYDROLASE"/>
    <property type="match status" value="1"/>
</dbReference>
<dbReference type="GO" id="GO:0043418">
    <property type="term" value="P:homocysteine catabolic process"/>
    <property type="evidence" value="ECO:0007669"/>
    <property type="project" value="TreeGrafter"/>
</dbReference>
<evidence type="ECO:0000256" key="3">
    <source>
        <dbReference type="ARBA" id="ARBA00022807"/>
    </source>
</evidence>
<dbReference type="InterPro" id="IPR038765">
    <property type="entry name" value="Papain-like_cys_pep_sf"/>
</dbReference>
<proteinExistence type="inferred from homology"/>
<dbReference type="Pfam" id="PF03051">
    <property type="entry name" value="Peptidase_C1_2"/>
    <property type="match status" value="1"/>
</dbReference>
<dbReference type="GO" id="GO:0006508">
    <property type="term" value="P:proteolysis"/>
    <property type="evidence" value="ECO:0007669"/>
    <property type="project" value="UniProtKB-KW"/>
</dbReference>
<sequence length="474" mass="55685">MVNKLTHKVISNFSHKFNKNKTNKIVKNMNTKTDFINVLLKSDYTQDKKKTYTNIIDVQSKITDQKLSGRCWIFAFLNIIRYKMIKKYKLAPDFEFSQNYLFFFDKLEKANFYLSYIIETHDVSVETIQSNDKLVKLVHILDNLTDDGGCWNVFVNLIEKYGIIPKTNMDDNFHSTNSEELKNFYNDFLRKCAHKIKTTPKNELIKNRTSILNNFLSECYKILVVFLGEPPVRITWEYYEETKDKSKKAKIIKNISPLDFYKKYVPYCAKNKVCLINYPCKETPFFKHYDIEMSFDVLGEKRRGLINAPISFLIDATKKSIANNEAVWIGLDIEKYVSHKNSFMDKEAFDYDSIFGFDNAMDKCDALNYRQTAPVHAMVIKGYNFNNSKTNGFLVENSWGDKLFEKGEKEENVEYDGTYYMSESWFKDFTFEIVVDKKYVPKKLLSIINQKPTILPYWSPFGALLQKKISNNYA</sequence>
<dbReference type="SUPFAM" id="SSF54001">
    <property type="entry name" value="Cysteine proteinases"/>
    <property type="match status" value="1"/>
</dbReference>
<dbReference type="EMBL" id="MN739684">
    <property type="protein sequence ID" value="QHT21027.1"/>
    <property type="molecule type" value="Genomic_DNA"/>
</dbReference>
<dbReference type="Gene3D" id="3.90.70.10">
    <property type="entry name" value="Cysteine proteinases"/>
    <property type="match status" value="1"/>
</dbReference>
<dbReference type="PIRSF" id="PIRSF005700">
    <property type="entry name" value="PepC"/>
    <property type="match status" value="1"/>
</dbReference>
<comment type="similarity">
    <text evidence="4">Belongs to the peptidase C1 family.</text>
</comment>
<dbReference type="AlphaFoldDB" id="A0A6C0DW16"/>
<evidence type="ECO:0000313" key="5">
    <source>
        <dbReference type="EMBL" id="QHT21027.1"/>
    </source>
</evidence>
<evidence type="ECO:0000256" key="1">
    <source>
        <dbReference type="ARBA" id="ARBA00022670"/>
    </source>
</evidence>
<reference evidence="5" key="1">
    <citation type="journal article" date="2020" name="Nature">
        <title>Giant virus diversity and host interactions through global metagenomics.</title>
        <authorList>
            <person name="Schulz F."/>
            <person name="Roux S."/>
            <person name="Paez-Espino D."/>
            <person name="Jungbluth S."/>
            <person name="Walsh D.A."/>
            <person name="Denef V.J."/>
            <person name="McMahon K.D."/>
            <person name="Konstantinidis K.T."/>
            <person name="Eloe-Fadrosh E.A."/>
            <person name="Kyrpides N.C."/>
            <person name="Woyke T."/>
        </authorList>
    </citation>
    <scope>NUCLEOTIDE SEQUENCE</scope>
    <source>
        <strain evidence="5">GVMAG-M-3300023174-75</strain>
    </source>
</reference>
<dbReference type="InterPro" id="IPR004134">
    <property type="entry name" value="Peptidase_C1B"/>
</dbReference>
<protein>
    <recommendedName>
        <fullName evidence="6">Aminopeptidase</fullName>
    </recommendedName>
</protein>
<dbReference type="GO" id="GO:0005737">
    <property type="term" value="C:cytoplasm"/>
    <property type="evidence" value="ECO:0007669"/>
    <property type="project" value="TreeGrafter"/>
</dbReference>
<keyword evidence="3 4" id="KW-0788">Thiol protease</keyword>
<organism evidence="5">
    <name type="scientific">viral metagenome</name>
    <dbReference type="NCBI Taxonomy" id="1070528"/>
    <lineage>
        <taxon>unclassified sequences</taxon>
        <taxon>metagenomes</taxon>
        <taxon>organismal metagenomes</taxon>
    </lineage>
</organism>
<name>A0A6C0DW16_9ZZZZ</name>
<evidence type="ECO:0000256" key="2">
    <source>
        <dbReference type="ARBA" id="ARBA00022801"/>
    </source>
</evidence>
<dbReference type="PANTHER" id="PTHR10363">
    <property type="entry name" value="BLEOMYCIN HYDROLASE"/>
    <property type="match status" value="1"/>
</dbReference>
<keyword evidence="1 4" id="KW-0645">Protease</keyword>
<evidence type="ECO:0008006" key="6">
    <source>
        <dbReference type="Google" id="ProtNLM"/>
    </source>
</evidence>
<evidence type="ECO:0000256" key="4">
    <source>
        <dbReference type="PIRNR" id="PIRNR005700"/>
    </source>
</evidence>
<keyword evidence="2 4" id="KW-0378">Hydrolase</keyword>
<accession>A0A6C0DW16</accession>
<dbReference type="GO" id="GO:0070005">
    <property type="term" value="F:cysteine-type aminopeptidase activity"/>
    <property type="evidence" value="ECO:0007669"/>
    <property type="project" value="InterPro"/>
</dbReference>